<accession>A0A918I4A1</accession>
<name>A0A918I4A1_9ACTN</name>
<sequence>MAGGVVLRIHITVEELAQVRVTVLGPVAETQLSLRTVQRRDRAVLFGGWRARTGPRISSDGRDAARLLSPLGGGLVDLFTLVGAVGCMDEGIERLIGVPDRLRAELSVLPCTPLTAT</sequence>
<keyword evidence="2" id="KW-1185">Reference proteome</keyword>
<reference evidence="1" key="2">
    <citation type="submission" date="2020-09" db="EMBL/GenBank/DDBJ databases">
        <authorList>
            <person name="Sun Q."/>
            <person name="Ohkuma M."/>
        </authorList>
    </citation>
    <scope>NUCLEOTIDE SEQUENCE</scope>
    <source>
        <strain evidence="1">JCM 4391</strain>
    </source>
</reference>
<dbReference type="Proteomes" id="UP000636661">
    <property type="component" value="Unassembled WGS sequence"/>
</dbReference>
<reference evidence="1" key="1">
    <citation type="journal article" date="2014" name="Int. J. Syst. Evol. Microbiol.">
        <title>Complete genome sequence of Corynebacterium casei LMG S-19264T (=DSM 44701T), isolated from a smear-ripened cheese.</title>
        <authorList>
            <consortium name="US DOE Joint Genome Institute (JGI-PGF)"/>
            <person name="Walter F."/>
            <person name="Albersmeier A."/>
            <person name="Kalinowski J."/>
            <person name="Ruckert C."/>
        </authorList>
    </citation>
    <scope>NUCLEOTIDE SEQUENCE</scope>
    <source>
        <strain evidence="1">JCM 4391</strain>
    </source>
</reference>
<organism evidence="1 2">
    <name type="scientific">Streptomyces lavendofoliae</name>
    <dbReference type="NCBI Taxonomy" id="67314"/>
    <lineage>
        <taxon>Bacteria</taxon>
        <taxon>Bacillati</taxon>
        <taxon>Actinomycetota</taxon>
        <taxon>Actinomycetes</taxon>
        <taxon>Kitasatosporales</taxon>
        <taxon>Streptomycetaceae</taxon>
        <taxon>Streptomyces</taxon>
    </lineage>
</organism>
<dbReference type="AlphaFoldDB" id="A0A918I4A1"/>
<gene>
    <name evidence="1" type="ORF">GCM10010274_65250</name>
</gene>
<dbReference type="EMBL" id="BMTP01000033">
    <property type="protein sequence ID" value="GGU67781.1"/>
    <property type="molecule type" value="Genomic_DNA"/>
</dbReference>
<evidence type="ECO:0000313" key="1">
    <source>
        <dbReference type="EMBL" id="GGU67781.1"/>
    </source>
</evidence>
<evidence type="ECO:0000313" key="2">
    <source>
        <dbReference type="Proteomes" id="UP000636661"/>
    </source>
</evidence>
<proteinExistence type="predicted"/>
<protein>
    <submittedName>
        <fullName evidence="1">Uncharacterized protein</fullName>
    </submittedName>
</protein>
<comment type="caution">
    <text evidence="1">The sequence shown here is derived from an EMBL/GenBank/DDBJ whole genome shotgun (WGS) entry which is preliminary data.</text>
</comment>